<protein>
    <recommendedName>
        <fullName evidence="4">Small ribosomal subunit protein uS10</fullName>
    </recommendedName>
</protein>
<comment type="subunit">
    <text evidence="4">Part of the 30S ribosomal subunit.</text>
</comment>
<evidence type="ECO:0000256" key="2">
    <source>
        <dbReference type="ARBA" id="ARBA00022980"/>
    </source>
</evidence>
<dbReference type="Gene3D" id="3.30.70.600">
    <property type="entry name" value="Ribosomal protein S10 domain"/>
    <property type="match status" value="1"/>
</dbReference>
<dbReference type="NCBIfam" id="NF001861">
    <property type="entry name" value="PRK00596.1"/>
    <property type="match status" value="1"/>
</dbReference>
<comment type="similarity">
    <text evidence="1 4">Belongs to the universal ribosomal protein uS10 family.</text>
</comment>
<dbReference type="InterPro" id="IPR027486">
    <property type="entry name" value="Ribosomal_uS10_dom"/>
</dbReference>
<organism evidence="6 7">
    <name type="scientific">endosymbiont of Metamasius hemipterus</name>
    <dbReference type="NCBI Taxonomy" id="204627"/>
    <lineage>
        <taxon>Bacteria</taxon>
        <taxon>Pseudomonadati</taxon>
        <taxon>Pseudomonadota</taxon>
        <taxon>Gammaproteobacteria</taxon>
        <taxon>Candidatus Nardonella</taxon>
    </lineage>
</organism>
<reference evidence="6" key="1">
    <citation type="submission" date="2022-01" db="EMBL/GenBank/DDBJ databases">
        <title>Genome assemble of Metamasius hemipterus Nardonella endosymbiont.</title>
        <authorList>
            <person name="Palmieri L."/>
            <person name="Pavarini R."/>
            <person name="Sharma P."/>
        </authorList>
    </citation>
    <scope>NUCLEOTIDE SEQUENCE [LARGE SCALE GENOMIC DNA]</scope>
    <source>
        <strain evidence="6">NARMHE1</strain>
    </source>
</reference>
<dbReference type="HAMAP" id="MF_00508">
    <property type="entry name" value="Ribosomal_uS10"/>
    <property type="match status" value="1"/>
</dbReference>
<evidence type="ECO:0000313" key="7">
    <source>
        <dbReference type="Proteomes" id="UP001203831"/>
    </source>
</evidence>
<dbReference type="SUPFAM" id="SSF54999">
    <property type="entry name" value="Ribosomal protein S10"/>
    <property type="match status" value="1"/>
</dbReference>
<dbReference type="Proteomes" id="UP001203831">
    <property type="component" value="Unassembled WGS sequence"/>
</dbReference>
<dbReference type="PRINTS" id="PR00971">
    <property type="entry name" value="RIBOSOMALS10"/>
</dbReference>
<keyword evidence="7" id="KW-1185">Reference proteome</keyword>
<comment type="function">
    <text evidence="4">Involved in the binding of tRNA to the ribosomes.</text>
</comment>
<dbReference type="SMART" id="SM01403">
    <property type="entry name" value="Ribosomal_S10"/>
    <property type="match status" value="1"/>
</dbReference>
<sequence>MIRIRLKSFDSKLINNSSKEIINTAKKTGAIIFGPVYIPKKINRFIVTTSPHVDKDARECYELITYKYLIDIIKYNNKTINLLMRLNINAGVEVQIRLISK</sequence>
<dbReference type="PANTHER" id="PTHR11700">
    <property type="entry name" value="30S RIBOSOMAL PROTEIN S10 FAMILY MEMBER"/>
    <property type="match status" value="1"/>
</dbReference>
<name>A0ABT0TW56_9GAMM</name>
<proteinExistence type="inferred from homology"/>
<dbReference type="InterPro" id="IPR001848">
    <property type="entry name" value="Ribosomal_uS10"/>
</dbReference>
<evidence type="ECO:0000259" key="5">
    <source>
        <dbReference type="SMART" id="SM01403"/>
    </source>
</evidence>
<evidence type="ECO:0000256" key="1">
    <source>
        <dbReference type="ARBA" id="ARBA00007102"/>
    </source>
</evidence>
<dbReference type="Pfam" id="PF00338">
    <property type="entry name" value="Ribosomal_S10"/>
    <property type="match status" value="1"/>
</dbReference>
<evidence type="ECO:0000256" key="4">
    <source>
        <dbReference type="HAMAP-Rule" id="MF_00508"/>
    </source>
</evidence>
<dbReference type="GO" id="GO:0005840">
    <property type="term" value="C:ribosome"/>
    <property type="evidence" value="ECO:0007669"/>
    <property type="project" value="UniProtKB-KW"/>
</dbReference>
<accession>A0ABT0TW56</accession>
<keyword evidence="3 4" id="KW-0687">Ribonucleoprotein</keyword>
<evidence type="ECO:0000256" key="3">
    <source>
        <dbReference type="ARBA" id="ARBA00023274"/>
    </source>
</evidence>
<comment type="caution">
    <text evidence="6">The sequence shown here is derived from an EMBL/GenBank/DDBJ whole genome shotgun (WGS) entry which is preliminary data.</text>
</comment>
<gene>
    <name evidence="4 6" type="primary">rpsJ</name>
    <name evidence="6" type="ORF">L7J86_00210</name>
</gene>
<dbReference type="InterPro" id="IPR036838">
    <property type="entry name" value="Ribosomal_uS10_dom_sf"/>
</dbReference>
<keyword evidence="2 4" id="KW-0689">Ribosomal protein</keyword>
<dbReference type="EMBL" id="JAKMAI010000002">
    <property type="protein sequence ID" value="MCM0158238.1"/>
    <property type="molecule type" value="Genomic_DNA"/>
</dbReference>
<feature type="domain" description="Small ribosomal subunit protein uS10" evidence="5">
    <location>
        <begin position="3"/>
        <end position="97"/>
    </location>
</feature>
<evidence type="ECO:0000313" key="6">
    <source>
        <dbReference type="EMBL" id="MCM0158238.1"/>
    </source>
</evidence>
<dbReference type="NCBIfam" id="TIGR01049">
    <property type="entry name" value="rpsJ_bact"/>
    <property type="match status" value="1"/>
</dbReference>
<dbReference type="RefSeq" id="WP_250672614.1">
    <property type="nucleotide sequence ID" value="NZ_JAKMAI010000002.1"/>
</dbReference>